<reference evidence="1" key="7">
    <citation type="journal article" date="2005" name="Science">
        <title>The Transcriptional Landscape of the Mammalian Genome.</title>
        <authorList>
            <consortium name="The FANTOM Consortium"/>
            <consortium name="Riken Genome Exploration Research Group and Genome Science Group (Genome Network Project Core Group)"/>
        </authorList>
    </citation>
    <scope>NUCLEOTIDE SEQUENCE</scope>
    <source>
        <strain evidence="1">C57BL/6J</strain>
        <tissue evidence="1">Thymus</tissue>
    </source>
</reference>
<gene>
    <name evidence="2" type="primary">Gm9878</name>
</gene>
<dbReference type="EMBL" id="AK042438">
    <property type="protein sequence ID" value="BAC31260.1"/>
    <property type="molecule type" value="mRNA"/>
</dbReference>
<reference evidence="1" key="5">
    <citation type="submission" date="2001-07" db="EMBL/GenBank/DDBJ databases">
        <authorList>
            <person name="Adachi J."/>
            <person name="Aizawa K."/>
            <person name="Akimura T."/>
            <person name="Arakawa T."/>
            <person name="Bono H."/>
            <person name="Carninci P."/>
            <person name="Fukuda S."/>
            <person name="Furuno M."/>
            <person name="Hanagaki T."/>
            <person name="Hara A."/>
            <person name="Hashizume W."/>
            <person name="Hayashida K."/>
            <person name="Hayatsu N."/>
            <person name="Hiramoto K."/>
            <person name="Hiraoka T."/>
            <person name="Hirozane T."/>
            <person name="Hori F."/>
            <person name="Imotani K."/>
            <person name="Ishii Y."/>
            <person name="Itoh M."/>
            <person name="Kagawa I."/>
            <person name="Kasukawa T."/>
            <person name="Katoh H."/>
            <person name="Kawai J."/>
            <person name="Kojima Y."/>
            <person name="Kondo S."/>
            <person name="Konno H."/>
            <person name="Kouda M."/>
            <person name="Koya S."/>
            <person name="Kurihara C."/>
            <person name="Matsuyama T."/>
            <person name="Miyazaki A."/>
            <person name="Murata M."/>
            <person name="Nakamura M."/>
            <person name="Nishi K."/>
            <person name="Nomura K."/>
            <person name="Numazaki R."/>
            <person name="Ohno M."/>
            <person name="Ohsato N."/>
            <person name="Okazaki Y."/>
            <person name="Saito R."/>
            <person name="Saitoh H."/>
            <person name="Sakai C."/>
            <person name="Sakai K."/>
            <person name="Sakazume N."/>
            <person name="Sano H."/>
            <person name="Sasaki D."/>
            <person name="Shibata K."/>
            <person name="Shinagawa A."/>
            <person name="Shiraki T."/>
            <person name="Sogabe Y."/>
            <person name="Tagami M."/>
            <person name="Tagawa A."/>
            <person name="Takahashi F."/>
            <person name="Takaku-Akahira S."/>
            <person name="Takeda Y."/>
            <person name="Tanaka T."/>
            <person name="Tomaru A."/>
            <person name="Toya T."/>
            <person name="Yasunishi A."/>
            <person name="Muramatsu M."/>
            <person name="Hayashizaki Y."/>
        </authorList>
    </citation>
    <scope>NUCLEOTIDE SEQUENCE</scope>
    <source>
        <strain evidence="1">C57BL/6J</strain>
        <tissue evidence="1">Thymus</tissue>
    </source>
</reference>
<reference evidence="1" key="1">
    <citation type="journal article" date="1999" name="Methods Enzymol.">
        <title>High-efficiency full-length cDNA cloning.</title>
        <authorList>
            <person name="Carninci P."/>
            <person name="Hayashizaki Y."/>
        </authorList>
    </citation>
    <scope>NUCLEOTIDE SEQUENCE</scope>
    <source>
        <strain evidence="1">C57BL/6J</strain>
        <tissue evidence="1">Thymus</tissue>
    </source>
</reference>
<reference evidence="1" key="6">
    <citation type="journal article" date="2002" name="Nature">
        <title>Analysis of the mouse transcriptome based on functional annotation of 60,770 full-length cDNAs.</title>
        <authorList>
            <consortium name="The FANTOM Consortium and the RIKEN Genome Exploration Research Group Phase I and II Team"/>
        </authorList>
    </citation>
    <scope>NUCLEOTIDE SEQUENCE</scope>
    <source>
        <strain evidence="1">C57BL/6J</strain>
        <tissue evidence="1">Thymus</tissue>
    </source>
</reference>
<name>Q8C9C6_MOUSE</name>
<protein>
    <submittedName>
        <fullName evidence="1">Uncharacterized protein</fullName>
    </submittedName>
</protein>
<reference evidence="1" key="3">
    <citation type="journal article" date="2000" name="Genome Res.">
        <title>RIKEN integrated sequence analysis (RISA) system--384-format sequencing pipeline with 384 multicapillary sequencer.</title>
        <authorList>
            <person name="Shibata K."/>
            <person name="Itoh M."/>
            <person name="Aizawa K."/>
            <person name="Nagaoka S."/>
            <person name="Sasaki N."/>
            <person name="Carninci P."/>
            <person name="Konno H."/>
            <person name="Akiyama J."/>
            <person name="Nishi K."/>
            <person name="Kitsunai T."/>
            <person name="Tashiro H."/>
            <person name="Itoh M."/>
            <person name="Sumi N."/>
            <person name="Ishii Y."/>
            <person name="Nakamura S."/>
            <person name="Hazama M."/>
            <person name="Nishine T."/>
            <person name="Harada A."/>
            <person name="Yamamoto R."/>
            <person name="Matsumoto H."/>
            <person name="Sakaguchi S."/>
            <person name="Ikegami T."/>
            <person name="Kashiwagi K."/>
            <person name="Fujiwake S."/>
            <person name="Inoue K."/>
            <person name="Togawa Y."/>
            <person name="Izawa M."/>
            <person name="Ohara E."/>
            <person name="Watahiki M."/>
            <person name="Yoneda Y."/>
            <person name="Ishikawa T."/>
            <person name="Ozawa K."/>
            <person name="Tanaka T."/>
            <person name="Matsuura S."/>
            <person name="Kawai J."/>
            <person name="Okazaki Y."/>
            <person name="Muramatsu M."/>
            <person name="Inoue Y."/>
            <person name="Kira A."/>
            <person name="Hayashizaki Y."/>
        </authorList>
    </citation>
    <scope>NUCLEOTIDE SEQUENCE</scope>
    <source>
        <strain evidence="1">C57BL/6J</strain>
        <tissue evidence="1">Thymus</tissue>
    </source>
</reference>
<evidence type="ECO:0000313" key="2">
    <source>
        <dbReference type="MGI" id="MGI:3642745"/>
    </source>
</evidence>
<reference evidence="1" key="8">
    <citation type="journal article" date="2005" name="Science">
        <title>Antisense Transcription in the Mammalian Transcriptome.</title>
        <authorList>
            <consortium name="RIKEN Genome Exploration Research Group and Genome Science Group (Genome Network Project Core Group) and the FANTOM Consortium"/>
        </authorList>
    </citation>
    <scope>NUCLEOTIDE SEQUENCE</scope>
    <source>
        <strain evidence="1">C57BL/6J</strain>
        <tissue evidence="1">Thymus</tissue>
    </source>
</reference>
<sequence>MERHCLCGRGTFSDVDVWRSPVFLQASLLTHWCTELPLSGLTTFVYCWFPMWGKQTFICYYLPSKSSYDNNLPLLLHYMRPQHFSLCLRTVLCIPEHVSNVPKSYPLGATSKPTPVTTVKTHPGSHLITPEGDITGGSPGPLIALWSCNARRMSGDFFQTG</sequence>
<organism evidence="1">
    <name type="scientific">Mus musculus</name>
    <name type="common">Mouse</name>
    <dbReference type="NCBI Taxonomy" id="10090"/>
    <lineage>
        <taxon>Eukaryota</taxon>
        <taxon>Metazoa</taxon>
        <taxon>Chordata</taxon>
        <taxon>Craniata</taxon>
        <taxon>Vertebrata</taxon>
        <taxon>Euteleostomi</taxon>
        <taxon>Mammalia</taxon>
        <taxon>Eutheria</taxon>
        <taxon>Euarchontoglires</taxon>
        <taxon>Glires</taxon>
        <taxon>Rodentia</taxon>
        <taxon>Myomorpha</taxon>
        <taxon>Muroidea</taxon>
        <taxon>Muridae</taxon>
        <taxon>Murinae</taxon>
        <taxon>Mus</taxon>
        <taxon>Mus</taxon>
    </lineage>
</organism>
<dbReference type="AGR" id="MGI:3642745"/>
<dbReference type="AlphaFoldDB" id="Q8C9C6"/>
<evidence type="ECO:0000313" key="1">
    <source>
        <dbReference type="EMBL" id="BAC31260.1"/>
    </source>
</evidence>
<dbReference type="MGI" id="MGI:3642745">
    <property type="gene designation" value="Gm9878"/>
</dbReference>
<reference evidence="1" key="4">
    <citation type="journal article" date="2001" name="Nature">
        <title>Functional annotation of a full-length mouse cDNA collection.</title>
        <authorList>
            <consortium name="The RIKEN Genome Exploration Research Group Phase II Team and the FANTOM Consortium"/>
        </authorList>
    </citation>
    <scope>NUCLEOTIDE SEQUENCE</scope>
    <source>
        <strain evidence="1">C57BL/6J</strain>
        <tissue evidence="1">Thymus</tissue>
    </source>
</reference>
<reference evidence="1" key="2">
    <citation type="journal article" date="2000" name="Genome Res.">
        <title>Normalization and subtraction of cap-trapper-selected cDNAs to prepare full-length cDNA libraries for rapid discovery of new genes.</title>
        <authorList>
            <person name="Carninci P."/>
            <person name="Shibata Y."/>
            <person name="Hayatsu N."/>
            <person name="Sugahara Y."/>
            <person name="Shibata K."/>
            <person name="Itoh M."/>
            <person name="Konno H."/>
            <person name="Okazaki Y."/>
            <person name="Muramatsu M."/>
            <person name="Hayashizaki Y."/>
        </authorList>
    </citation>
    <scope>NUCLEOTIDE SEQUENCE</scope>
    <source>
        <strain evidence="1">C57BL/6J</strain>
        <tissue evidence="1">Thymus</tissue>
    </source>
</reference>
<proteinExistence type="evidence at transcript level"/>
<accession>Q8C9C6</accession>